<dbReference type="CDD" id="cd01052">
    <property type="entry name" value="DPSL"/>
    <property type="match status" value="1"/>
</dbReference>
<dbReference type="InterPro" id="IPR012347">
    <property type="entry name" value="Ferritin-like"/>
</dbReference>
<dbReference type="GO" id="GO:0005829">
    <property type="term" value="C:cytosol"/>
    <property type="evidence" value="ECO:0007669"/>
    <property type="project" value="TreeGrafter"/>
</dbReference>
<feature type="binding site" evidence="3">
    <location>
        <position position="27"/>
    </location>
    <ligand>
        <name>Fe cation</name>
        <dbReference type="ChEBI" id="CHEBI:24875"/>
    </ligand>
</feature>
<dbReference type="InterPro" id="IPR009078">
    <property type="entry name" value="Ferritin-like_SF"/>
</dbReference>
<evidence type="ECO:0000313" key="6">
    <source>
        <dbReference type="Proteomes" id="UP000823636"/>
    </source>
</evidence>
<dbReference type="GO" id="GO:0004322">
    <property type="term" value="F:ferroxidase activity"/>
    <property type="evidence" value="ECO:0007669"/>
    <property type="project" value="TreeGrafter"/>
</dbReference>
<gene>
    <name evidence="5" type="ORF">IAC54_05120</name>
</gene>
<reference evidence="5" key="1">
    <citation type="submission" date="2020-10" db="EMBL/GenBank/DDBJ databases">
        <authorList>
            <person name="Gilroy R."/>
        </authorList>
    </citation>
    <scope>NUCLEOTIDE SEQUENCE</scope>
    <source>
        <strain evidence="5">G3-4614</strain>
    </source>
</reference>
<keyword evidence="3" id="KW-0479">Metal-binding</keyword>
<keyword evidence="1" id="KW-0409">Iron storage</keyword>
<evidence type="ECO:0000256" key="3">
    <source>
        <dbReference type="PIRSR" id="PIRSR018063-50"/>
    </source>
</evidence>
<dbReference type="GO" id="GO:0008199">
    <property type="term" value="F:ferric iron binding"/>
    <property type="evidence" value="ECO:0007669"/>
    <property type="project" value="InterPro"/>
</dbReference>
<organism evidence="5 6">
    <name type="scientific">Candidatus Caccoplasma merdipullorum</name>
    <dbReference type="NCBI Taxonomy" id="2840718"/>
    <lineage>
        <taxon>Bacteria</taxon>
        <taxon>Pseudomonadati</taxon>
        <taxon>Bacteroidota</taxon>
        <taxon>Bacteroidia</taxon>
        <taxon>Bacteroidales</taxon>
        <taxon>Bacteroidaceae</taxon>
        <taxon>Bacteroidaceae incertae sedis</taxon>
        <taxon>Candidatus Caccoplasma</taxon>
    </lineage>
</organism>
<dbReference type="PROSITE" id="PS50905">
    <property type="entry name" value="FERRITIN_LIKE"/>
    <property type="match status" value="1"/>
</dbReference>
<sequence length="164" mass="18771">MGRTGNSIVKTDVAELIMVLNAALSEEWLSGYQYWVGARVAKGAMRNIAESELKKHAAEEFSHAEKLADRIIQLGGIPVLNPQEWFKHSSCKYYPPENPCIKEILKQNLLSETCAIKRYQQIADMTYGKDHVTFRMAEQILEDELEHEDDIEAWLEDMKTPVCK</sequence>
<evidence type="ECO:0000313" key="5">
    <source>
        <dbReference type="EMBL" id="MBO8438263.1"/>
    </source>
</evidence>
<dbReference type="GO" id="GO:0020037">
    <property type="term" value="F:heme binding"/>
    <property type="evidence" value="ECO:0007669"/>
    <property type="project" value="TreeGrafter"/>
</dbReference>
<dbReference type="Gene3D" id="1.20.1260.10">
    <property type="match status" value="1"/>
</dbReference>
<feature type="binding site" evidence="3">
    <location>
        <position position="112"/>
    </location>
    <ligand>
        <name>Fe cation</name>
        <dbReference type="ChEBI" id="CHEBI:24875"/>
    </ligand>
</feature>
<dbReference type="Pfam" id="PF00210">
    <property type="entry name" value="Ferritin"/>
    <property type="match status" value="1"/>
</dbReference>
<feature type="binding site" evidence="3">
    <location>
        <position position="144"/>
    </location>
    <ligand>
        <name>Fe cation</name>
        <dbReference type="ChEBI" id="CHEBI:24875"/>
    </ligand>
</feature>
<evidence type="ECO:0000256" key="1">
    <source>
        <dbReference type="ARBA" id="ARBA00022434"/>
    </source>
</evidence>
<feature type="domain" description="Ferritin-like diiron" evidence="4">
    <location>
        <begin position="10"/>
        <end position="162"/>
    </location>
</feature>
<dbReference type="PIRSF" id="PIRSF018063">
    <property type="entry name" value="Ferrtn_UCP018063"/>
    <property type="match status" value="1"/>
</dbReference>
<dbReference type="PANTHER" id="PTHR30295">
    <property type="entry name" value="BACTERIOFERRITIN"/>
    <property type="match status" value="1"/>
</dbReference>
<reference evidence="5" key="2">
    <citation type="journal article" date="2021" name="PeerJ">
        <title>Extensive microbial diversity within the chicken gut microbiome revealed by metagenomics and culture.</title>
        <authorList>
            <person name="Gilroy R."/>
            <person name="Ravi A."/>
            <person name="Getino M."/>
            <person name="Pursley I."/>
            <person name="Horton D.L."/>
            <person name="Alikhan N.F."/>
            <person name="Baker D."/>
            <person name="Gharbi K."/>
            <person name="Hall N."/>
            <person name="Watson M."/>
            <person name="Adriaenssens E.M."/>
            <person name="Foster-Nyarko E."/>
            <person name="Jarju S."/>
            <person name="Secka A."/>
            <person name="Antonio M."/>
            <person name="Oren A."/>
            <person name="Chaudhuri R.R."/>
            <person name="La Ragione R."/>
            <person name="Hildebrand F."/>
            <person name="Pallen M.J."/>
        </authorList>
    </citation>
    <scope>NUCLEOTIDE SEQUENCE</scope>
    <source>
        <strain evidence="5">G3-4614</strain>
    </source>
</reference>
<dbReference type="InterPro" id="IPR008331">
    <property type="entry name" value="Ferritin_DPS_dom"/>
</dbReference>
<name>A0A9D9H7Z1_9BACT</name>
<dbReference type="InterPro" id="IPR033921">
    <property type="entry name" value="DPSL_diiron-bd_dom"/>
</dbReference>
<dbReference type="PANTHER" id="PTHR30295:SF1">
    <property type="entry name" value="DNA PROTECTION DURING STARVATION PROTEIN"/>
    <property type="match status" value="1"/>
</dbReference>
<dbReference type="Proteomes" id="UP000823636">
    <property type="component" value="Unassembled WGS sequence"/>
</dbReference>
<evidence type="ECO:0000259" key="4">
    <source>
        <dbReference type="PROSITE" id="PS50905"/>
    </source>
</evidence>
<feature type="binding site" evidence="3">
    <location>
        <position position="63"/>
    </location>
    <ligand>
        <name>Fe cation</name>
        <dbReference type="ChEBI" id="CHEBI:24875"/>
    </ligand>
</feature>
<keyword evidence="2 3" id="KW-0408">Iron</keyword>
<evidence type="ECO:0000256" key="2">
    <source>
        <dbReference type="ARBA" id="ARBA00023004"/>
    </source>
</evidence>
<dbReference type="EMBL" id="JADIMW010000054">
    <property type="protein sequence ID" value="MBO8438263.1"/>
    <property type="molecule type" value="Genomic_DNA"/>
</dbReference>
<dbReference type="AlphaFoldDB" id="A0A9D9H7Z1"/>
<accession>A0A9D9H7Z1</accession>
<feature type="binding site" evidence="3">
    <location>
        <position position="147"/>
    </location>
    <ligand>
        <name>Fe cation</name>
        <dbReference type="ChEBI" id="CHEBI:24875"/>
    </ligand>
</feature>
<comment type="caution">
    <text evidence="5">The sequence shown here is derived from an EMBL/GenBank/DDBJ whole genome shotgun (WGS) entry which is preliminary data.</text>
</comment>
<dbReference type="GO" id="GO:0006879">
    <property type="term" value="P:intracellular iron ion homeostasis"/>
    <property type="evidence" value="ECO:0007669"/>
    <property type="project" value="UniProtKB-KW"/>
</dbReference>
<dbReference type="InterPro" id="IPR014490">
    <property type="entry name" value="Dps-like"/>
</dbReference>
<protein>
    <submittedName>
        <fullName evidence="5">Ferritin</fullName>
    </submittedName>
</protein>
<proteinExistence type="predicted"/>
<dbReference type="InterPro" id="IPR009040">
    <property type="entry name" value="Ferritin-like_diiron"/>
</dbReference>
<dbReference type="SUPFAM" id="SSF47240">
    <property type="entry name" value="Ferritin-like"/>
    <property type="match status" value="1"/>
</dbReference>